<dbReference type="PANTHER" id="PTHR10520:SF12">
    <property type="entry name" value="TRIFUNCTIONAL PURINE BIOSYNTHETIC PROTEIN ADENOSINE-3"/>
    <property type="match status" value="1"/>
</dbReference>
<evidence type="ECO:0000313" key="17">
    <source>
        <dbReference type="EMBL" id="GAG23861.1"/>
    </source>
</evidence>
<keyword evidence="6" id="KW-0963">Cytoplasm</keyword>
<accession>X0XFY4</accession>
<keyword evidence="7" id="KW-0436">Ligase</keyword>
<dbReference type="EC" id="6.3.3.1" evidence="4"/>
<dbReference type="PANTHER" id="PTHR10520">
    <property type="entry name" value="TRIFUNCTIONAL PURINE BIOSYNTHETIC PROTEIN ADENOSINE-3-RELATED"/>
    <property type="match status" value="1"/>
</dbReference>
<evidence type="ECO:0000259" key="15">
    <source>
        <dbReference type="Pfam" id="PF00586"/>
    </source>
</evidence>
<proteinExistence type="inferred from homology"/>
<dbReference type="Pfam" id="PF00586">
    <property type="entry name" value="AIRS"/>
    <property type="match status" value="1"/>
</dbReference>
<evidence type="ECO:0000256" key="7">
    <source>
        <dbReference type="ARBA" id="ARBA00022598"/>
    </source>
</evidence>
<evidence type="ECO:0000256" key="1">
    <source>
        <dbReference type="ARBA" id="ARBA00004496"/>
    </source>
</evidence>
<dbReference type="CDD" id="cd02196">
    <property type="entry name" value="PurM"/>
    <property type="match status" value="1"/>
</dbReference>
<evidence type="ECO:0000259" key="16">
    <source>
        <dbReference type="Pfam" id="PF02769"/>
    </source>
</evidence>
<evidence type="ECO:0000256" key="10">
    <source>
        <dbReference type="ARBA" id="ARBA00022840"/>
    </source>
</evidence>
<comment type="caution">
    <text evidence="17">The sequence shown here is derived from an EMBL/GenBank/DDBJ whole genome shotgun (WGS) entry which is preliminary data.</text>
</comment>
<evidence type="ECO:0000256" key="11">
    <source>
        <dbReference type="ARBA" id="ARBA00031908"/>
    </source>
</evidence>
<evidence type="ECO:0000256" key="2">
    <source>
        <dbReference type="ARBA" id="ARBA00004686"/>
    </source>
</evidence>
<feature type="domain" description="PurM-like N-terminal" evidence="15">
    <location>
        <begin position="1"/>
        <end position="104"/>
    </location>
</feature>
<dbReference type="SUPFAM" id="SSF55326">
    <property type="entry name" value="PurM N-terminal domain-like"/>
    <property type="match status" value="1"/>
</dbReference>
<organism evidence="17">
    <name type="scientific">marine sediment metagenome</name>
    <dbReference type="NCBI Taxonomy" id="412755"/>
    <lineage>
        <taxon>unclassified sequences</taxon>
        <taxon>metagenomes</taxon>
        <taxon>ecological metagenomes</taxon>
    </lineage>
</organism>
<dbReference type="UniPathway" id="UPA00074">
    <property type="reaction ID" value="UER00129"/>
</dbReference>
<evidence type="ECO:0000256" key="8">
    <source>
        <dbReference type="ARBA" id="ARBA00022741"/>
    </source>
</evidence>
<feature type="non-terminal residue" evidence="17">
    <location>
        <position position="258"/>
    </location>
</feature>
<dbReference type="InterPro" id="IPR010918">
    <property type="entry name" value="PurM-like_C_dom"/>
</dbReference>
<comment type="subcellular location">
    <subcellularLocation>
        <location evidence="1">Cytoplasm</location>
    </subcellularLocation>
</comment>
<evidence type="ECO:0000256" key="3">
    <source>
        <dbReference type="ARBA" id="ARBA00010280"/>
    </source>
</evidence>
<dbReference type="InterPro" id="IPR036921">
    <property type="entry name" value="PurM-like_N_sf"/>
</dbReference>
<evidence type="ECO:0000256" key="13">
    <source>
        <dbReference type="ARBA" id="ARBA00033093"/>
    </source>
</evidence>
<keyword evidence="10" id="KW-0067">ATP-binding</keyword>
<dbReference type="SUPFAM" id="SSF56042">
    <property type="entry name" value="PurM C-terminal domain-like"/>
    <property type="match status" value="1"/>
</dbReference>
<dbReference type="FunFam" id="3.90.650.10:FF:000011">
    <property type="entry name" value="Phosphoribosylformylglycinamidine cyclo-ligase"/>
    <property type="match status" value="1"/>
</dbReference>
<dbReference type="GO" id="GO:0004637">
    <property type="term" value="F:phosphoribosylamine-glycine ligase activity"/>
    <property type="evidence" value="ECO:0007669"/>
    <property type="project" value="TreeGrafter"/>
</dbReference>
<dbReference type="NCBIfam" id="TIGR00878">
    <property type="entry name" value="purM"/>
    <property type="match status" value="1"/>
</dbReference>
<dbReference type="GO" id="GO:0005524">
    <property type="term" value="F:ATP binding"/>
    <property type="evidence" value="ECO:0007669"/>
    <property type="project" value="UniProtKB-KW"/>
</dbReference>
<feature type="domain" description="PurM-like C-terminal" evidence="16">
    <location>
        <begin position="116"/>
        <end position="254"/>
    </location>
</feature>
<feature type="non-terminal residue" evidence="17">
    <location>
        <position position="1"/>
    </location>
</feature>
<dbReference type="InterPro" id="IPR004733">
    <property type="entry name" value="PurM_cligase"/>
</dbReference>
<keyword evidence="9" id="KW-0658">Purine biosynthesis</keyword>
<comment type="similarity">
    <text evidence="3">Belongs to the AIR synthase family.</text>
</comment>
<dbReference type="Pfam" id="PF02769">
    <property type="entry name" value="AIRS_C"/>
    <property type="match status" value="1"/>
</dbReference>
<dbReference type="Gene3D" id="3.90.650.10">
    <property type="entry name" value="PurM-like C-terminal domain"/>
    <property type="match status" value="1"/>
</dbReference>
<dbReference type="GO" id="GO:0005829">
    <property type="term" value="C:cytosol"/>
    <property type="evidence" value="ECO:0007669"/>
    <property type="project" value="TreeGrafter"/>
</dbReference>
<gene>
    <name evidence="17" type="ORF">S01H1_53399</name>
</gene>
<evidence type="ECO:0000256" key="6">
    <source>
        <dbReference type="ARBA" id="ARBA00022490"/>
    </source>
</evidence>
<protein>
    <recommendedName>
        <fullName evidence="5">Phosphoribosylformylglycinamidine cyclo-ligase</fullName>
        <ecNumber evidence="4">6.3.3.1</ecNumber>
    </recommendedName>
    <alternativeName>
        <fullName evidence="12">AIR synthase</fullName>
    </alternativeName>
    <alternativeName>
        <fullName evidence="13">AIRS</fullName>
    </alternativeName>
    <alternativeName>
        <fullName evidence="11">Phosphoribosyl-aminoimidazole synthetase</fullName>
    </alternativeName>
</protein>
<evidence type="ECO:0000256" key="12">
    <source>
        <dbReference type="ARBA" id="ARBA00032931"/>
    </source>
</evidence>
<dbReference type="InterPro" id="IPR036676">
    <property type="entry name" value="PurM-like_C_sf"/>
</dbReference>
<reference evidence="17" key="1">
    <citation type="journal article" date="2014" name="Front. Microbiol.">
        <title>High frequency of phylogenetically diverse reductive dehalogenase-homologous genes in deep subseafloor sedimentary metagenomes.</title>
        <authorList>
            <person name="Kawai M."/>
            <person name="Futagami T."/>
            <person name="Toyoda A."/>
            <person name="Takaki Y."/>
            <person name="Nishi S."/>
            <person name="Hori S."/>
            <person name="Arai W."/>
            <person name="Tsubouchi T."/>
            <person name="Morono Y."/>
            <person name="Uchiyama I."/>
            <person name="Ito T."/>
            <person name="Fujiyama A."/>
            <person name="Inagaki F."/>
            <person name="Takami H."/>
        </authorList>
    </citation>
    <scope>NUCLEOTIDE SEQUENCE</scope>
    <source>
        <strain evidence="17">Expedition CK06-06</strain>
    </source>
</reference>
<name>X0XFY4_9ZZZZ</name>
<sequence>VSSVDGVGTKLKVAFASGIHDTVGRDLVNHCINDILCCGAKPLFFLDYLAFGKLEVDVFEAVVSGLAAACEAAGCALIGGETAEMPGFYNEGEYDISGTIVGAVEREKILDGSKIKEGDVILGLPSTGLHTNGYSLARKIIFEKAGLNVDSPLPGLDITVGEELLKVHRCYFPEVYELLDENLVHGLAHITGGGLLGNINRLLASGLKAEIHWNSWEWLPVFKTLQRLGNVPDDEMRRVFNLGIGLAVITSEKHSAKV</sequence>
<dbReference type="GO" id="GO:0046084">
    <property type="term" value="P:adenine biosynthetic process"/>
    <property type="evidence" value="ECO:0007669"/>
    <property type="project" value="TreeGrafter"/>
</dbReference>
<dbReference type="GO" id="GO:0004641">
    <property type="term" value="F:phosphoribosylformylglycinamidine cyclo-ligase activity"/>
    <property type="evidence" value="ECO:0007669"/>
    <property type="project" value="UniProtKB-EC"/>
</dbReference>
<keyword evidence="8" id="KW-0547">Nucleotide-binding</keyword>
<comment type="pathway">
    <text evidence="2">Purine metabolism; IMP biosynthesis via de novo pathway; 5-amino-1-(5-phospho-D-ribosyl)imidazole from N(2)-formyl-N(1)-(5-phospho-D-ribosyl)glycinamide: step 2/2.</text>
</comment>
<dbReference type="InterPro" id="IPR016188">
    <property type="entry name" value="PurM-like_N"/>
</dbReference>
<evidence type="ECO:0000256" key="5">
    <source>
        <dbReference type="ARBA" id="ARBA00020367"/>
    </source>
</evidence>
<dbReference type="GO" id="GO:0006189">
    <property type="term" value="P:'de novo' IMP biosynthetic process"/>
    <property type="evidence" value="ECO:0007669"/>
    <property type="project" value="UniProtKB-UniPathway"/>
</dbReference>
<evidence type="ECO:0000256" key="4">
    <source>
        <dbReference type="ARBA" id="ARBA00013047"/>
    </source>
</evidence>
<evidence type="ECO:0000256" key="14">
    <source>
        <dbReference type="ARBA" id="ARBA00049057"/>
    </source>
</evidence>
<comment type="catalytic activity">
    <reaction evidence="14">
        <text>2-formamido-N(1)-(5-O-phospho-beta-D-ribosyl)acetamidine + ATP = 5-amino-1-(5-phospho-beta-D-ribosyl)imidazole + ADP + phosphate + H(+)</text>
        <dbReference type="Rhea" id="RHEA:23032"/>
        <dbReference type="ChEBI" id="CHEBI:15378"/>
        <dbReference type="ChEBI" id="CHEBI:30616"/>
        <dbReference type="ChEBI" id="CHEBI:43474"/>
        <dbReference type="ChEBI" id="CHEBI:137981"/>
        <dbReference type="ChEBI" id="CHEBI:147287"/>
        <dbReference type="ChEBI" id="CHEBI:456216"/>
        <dbReference type="EC" id="6.3.3.1"/>
    </reaction>
</comment>
<dbReference type="EMBL" id="BARS01034580">
    <property type="protein sequence ID" value="GAG23861.1"/>
    <property type="molecule type" value="Genomic_DNA"/>
</dbReference>
<dbReference type="Gene3D" id="3.30.1330.10">
    <property type="entry name" value="PurM-like, N-terminal domain"/>
    <property type="match status" value="1"/>
</dbReference>
<dbReference type="AlphaFoldDB" id="X0XFY4"/>
<evidence type="ECO:0000256" key="9">
    <source>
        <dbReference type="ARBA" id="ARBA00022755"/>
    </source>
</evidence>